<comment type="caution">
    <text evidence="6">The sequence shown here is derived from an EMBL/GenBank/DDBJ whole genome shotgun (WGS) entry which is preliminary data.</text>
</comment>
<keyword evidence="7" id="KW-1185">Reference proteome</keyword>
<evidence type="ECO:0000256" key="3">
    <source>
        <dbReference type="ARBA" id="ARBA00011233"/>
    </source>
</evidence>
<reference evidence="6 7" key="1">
    <citation type="submission" date="2020-06" db="EMBL/GenBank/DDBJ databases">
        <title>Actinomadura xiongansis sp. nov., isolated from soil of Baiyangdian.</title>
        <authorList>
            <person name="Zhang X."/>
        </authorList>
    </citation>
    <scope>NUCLEOTIDE SEQUENCE [LARGE SCALE GENOMIC DNA]</scope>
    <source>
        <strain evidence="6 7">HBUM206468</strain>
    </source>
</reference>
<keyword evidence="5" id="KW-0119">Carbohydrate metabolism</keyword>
<evidence type="ECO:0000256" key="2">
    <source>
        <dbReference type="ARBA" id="ARBA00006906"/>
    </source>
</evidence>
<evidence type="ECO:0000256" key="5">
    <source>
        <dbReference type="ARBA" id="ARBA00023277"/>
    </source>
</evidence>
<comment type="similarity">
    <text evidence="2">Belongs to the KHG/KDPG aldolase family.</text>
</comment>
<keyword evidence="4" id="KW-0456">Lyase</keyword>
<protein>
    <submittedName>
        <fullName evidence="6">Bifunctional 4-hydroxy-2-oxoglutarate aldolase/2-dehydro-3-deoxy-phosphogluconate aldolase</fullName>
    </submittedName>
</protein>
<accession>A0ABR7M1Y9</accession>
<evidence type="ECO:0000313" key="7">
    <source>
        <dbReference type="Proteomes" id="UP000805614"/>
    </source>
</evidence>
<dbReference type="PANTHER" id="PTHR30246:SF1">
    <property type="entry name" value="2-DEHYDRO-3-DEOXY-6-PHOSPHOGALACTONATE ALDOLASE-RELATED"/>
    <property type="match status" value="1"/>
</dbReference>
<dbReference type="CDD" id="cd00452">
    <property type="entry name" value="KDPG_aldolase"/>
    <property type="match status" value="1"/>
</dbReference>
<dbReference type="InterPro" id="IPR013785">
    <property type="entry name" value="Aldolase_TIM"/>
</dbReference>
<gene>
    <name evidence="6" type="ORF">HKK74_35815</name>
</gene>
<dbReference type="Proteomes" id="UP000805614">
    <property type="component" value="Unassembled WGS sequence"/>
</dbReference>
<comment type="pathway">
    <text evidence="1">Carbohydrate acid metabolism.</text>
</comment>
<evidence type="ECO:0000256" key="1">
    <source>
        <dbReference type="ARBA" id="ARBA00004761"/>
    </source>
</evidence>
<name>A0ABR7M1Y9_9ACTN</name>
<dbReference type="PANTHER" id="PTHR30246">
    <property type="entry name" value="2-KETO-3-DEOXY-6-PHOSPHOGLUCONATE ALDOLASE"/>
    <property type="match status" value="1"/>
</dbReference>
<evidence type="ECO:0000313" key="6">
    <source>
        <dbReference type="EMBL" id="MBC6470819.1"/>
    </source>
</evidence>
<dbReference type="SUPFAM" id="SSF51569">
    <property type="entry name" value="Aldolase"/>
    <property type="match status" value="1"/>
</dbReference>
<dbReference type="NCBIfam" id="TIGR01182">
    <property type="entry name" value="eda"/>
    <property type="match status" value="1"/>
</dbReference>
<dbReference type="RefSeq" id="WP_187247858.1">
    <property type="nucleotide sequence ID" value="NZ_BAAAOK010000004.1"/>
</dbReference>
<sequence>MTPSAELQALAPELHALAEAAVVAVVRAPDTASALRGVDALVTGGVTGIEITYSTPDAAAVIAEIDRRYGDRVLLGAGTVTTPGQATEAADAGARFLVSPGTTDELGRAMLGTGTTVLLGALTPSEVMRVSALGAHAVKIFPASLGGPGYLRSLRGPFPDVPFVPTGGVNADNLGTWLGSGAVALGAGGELCSAADLAAGRYEEIEDRARGFAEAVRQWRAA</sequence>
<organism evidence="6 7">
    <name type="scientific">Actinomadura alba</name>
    <dbReference type="NCBI Taxonomy" id="406431"/>
    <lineage>
        <taxon>Bacteria</taxon>
        <taxon>Bacillati</taxon>
        <taxon>Actinomycetota</taxon>
        <taxon>Actinomycetes</taxon>
        <taxon>Streptosporangiales</taxon>
        <taxon>Thermomonosporaceae</taxon>
        <taxon>Actinomadura</taxon>
    </lineage>
</organism>
<dbReference type="InterPro" id="IPR000887">
    <property type="entry name" value="Aldlse_KDPG_KHG"/>
</dbReference>
<evidence type="ECO:0000256" key="4">
    <source>
        <dbReference type="ARBA" id="ARBA00023239"/>
    </source>
</evidence>
<proteinExistence type="inferred from homology"/>
<dbReference type="Pfam" id="PF01081">
    <property type="entry name" value="Aldolase"/>
    <property type="match status" value="1"/>
</dbReference>
<comment type="subunit">
    <text evidence="3">Homotrimer.</text>
</comment>
<dbReference type="EMBL" id="JABVEC010000049">
    <property type="protein sequence ID" value="MBC6470819.1"/>
    <property type="molecule type" value="Genomic_DNA"/>
</dbReference>
<dbReference type="Gene3D" id="3.20.20.70">
    <property type="entry name" value="Aldolase class I"/>
    <property type="match status" value="1"/>
</dbReference>